<dbReference type="AlphaFoldDB" id="A0A078FLE4"/>
<keyword evidence="4" id="KW-1185">Reference proteome</keyword>
<feature type="compositionally biased region" description="Polar residues" evidence="1">
    <location>
        <begin position="27"/>
        <end position="45"/>
    </location>
</feature>
<evidence type="ECO:0000313" key="3">
    <source>
        <dbReference type="EMBL" id="CDY13749.1"/>
    </source>
</evidence>
<dbReference type="EMBL" id="HG994363">
    <property type="protein sequence ID" value="CAF2049772.1"/>
    <property type="molecule type" value="Genomic_DNA"/>
</dbReference>
<evidence type="ECO:0000313" key="4">
    <source>
        <dbReference type="Proteomes" id="UP000028999"/>
    </source>
</evidence>
<organism evidence="3 4">
    <name type="scientific">Brassica napus</name>
    <name type="common">Rape</name>
    <dbReference type="NCBI Taxonomy" id="3708"/>
    <lineage>
        <taxon>Eukaryota</taxon>
        <taxon>Viridiplantae</taxon>
        <taxon>Streptophyta</taxon>
        <taxon>Embryophyta</taxon>
        <taxon>Tracheophyta</taxon>
        <taxon>Spermatophyta</taxon>
        <taxon>Magnoliopsida</taxon>
        <taxon>eudicotyledons</taxon>
        <taxon>Gunneridae</taxon>
        <taxon>Pentapetalae</taxon>
        <taxon>rosids</taxon>
        <taxon>malvids</taxon>
        <taxon>Brassicales</taxon>
        <taxon>Brassicaceae</taxon>
        <taxon>Brassiceae</taxon>
        <taxon>Brassica</taxon>
    </lineage>
</organism>
<proteinExistence type="predicted"/>
<reference evidence="2" key="3">
    <citation type="submission" date="2021-01" db="EMBL/GenBank/DDBJ databases">
        <authorList>
            <consortium name="Genoscope - CEA"/>
            <person name="William W."/>
        </authorList>
    </citation>
    <scope>NUCLEOTIDE SEQUENCE</scope>
</reference>
<protein>
    <submittedName>
        <fullName evidence="2">(rape) hypothetical protein</fullName>
    </submittedName>
    <submittedName>
        <fullName evidence="3">BnaA09g42510D protein</fullName>
    </submittedName>
</protein>
<sequence length="78" mass="8455">MKRKRERSKLANYRDVDQTSDAIVEATPTSPLTVSKQKNTSDDTNSGPLLSPSSLLRGSPCTTTWVTIPSAVITKCCV</sequence>
<name>A0A078FLE4_BRANA</name>
<dbReference type="Gramene" id="CDY13749">
    <property type="protein sequence ID" value="CDY13749"/>
    <property type="gene ID" value="GSBRNA2T00078182001"/>
</dbReference>
<feature type="compositionally biased region" description="Basic and acidic residues" evidence="1">
    <location>
        <begin position="8"/>
        <end position="17"/>
    </location>
</feature>
<accession>A0A078FLE4</accession>
<reference evidence="3" key="2">
    <citation type="submission" date="2014-06" db="EMBL/GenBank/DDBJ databases">
        <authorList>
            <person name="Genoscope - CEA"/>
        </authorList>
    </citation>
    <scope>NUCLEOTIDE SEQUENCE</scope>
</reference>
<reference evidence="3 4" key="1">
    <citation type="journal article" date="2014" name="Science">
        <title>Plant genetics. Early allopolyploid evolution in the post-Neolithic Brassica napus oilseed genome.</title>
        <authorList>
            <person name="Chalhoub B."/>
            <person name="Denoeud F."/>
            <person name="Liu S."/>
            <person name="Parkin I.A."/>
            <person name="Tang H."/>
            <person name="Wang X."/>
            <person name="Chiquet J."/>
            <person name="Belcram H."/>
            <person name="Tong C."/>
            <person name="Samans B."/>
            <person name="Correa M."/>
            <person name="Da Silva C."/>
            <person name="Just J."/>
            <person name="Falentin C."/>
            <person name="Koh C.S."/>
            <person name="Le Clainche I."/>
            <person name="Bernard M."/>
            <person name="Bento P."/>
            <person name="Noel B."/>
            <person name="Labadie K."/>
            <person name="Alberti A."/>
            <person name="Charles M."/>
            <person name="Arnaud D."/>
            <person name="Guo H."/>
            <person name="Daviaud C."/>
            <person name="Alamery S."/>
            <person name="Jabbari K."/>
            <person name="Zhao M."/>
            <person name="Edger P.P."/>
            <person name="Chelaifa H."/>
            <person name="Tack D."/>
            <person name="Lassalle G."/>
            <person name="Mestiri I."/>
            <person name="Schnel N."/>
            <person name="Le Paslier M.C."/>
            <person name="Fan G."/>
            <person name="Renault V."/>
            <person name="Bayer P.E."/>
            <person name="Golicz A.A."/>
            <person name="Manoli S."/>
            <person name="Lee T.H."/>
            <person name="Thi V.H."/>
            <person name="Chalabi S."/>
            <person name="Hu Q."/>
            <person name="Fan C."/>
            <person name="Tollenaere R."/>
            <person name="Lu Y."/>
            <person name="Battail C."/>
            <person name="Shen J."/>
            <person name="Sidebottom C.H."/>
            <person name="Wang X."/>
            <person name="Canaguier A."/>
            <person name="Chauveau A."/>
            <person name="Berard A."/>
            <person name="Deniot G."/>
            <person name="Guan M."/>
            <person name="Liu Z."/>
            <person name="Sun F."/>
            <person name="Lim Y.P."/>
            <person name="Lyons E."/>
            <person name="Town C.D."/>
            <person name="Bancroft I."/>
            <person name="Wang X."/>
            <person name="Meng J."/>
            <person name="Ma J."/>
            <person name="Pires J.C."/>
            <person name="King G.J."/>
            <person name="Brunel D."/>
            <person name="Delourme R."/>
            <person name="Renard M."/>
            <person name="Aury J.M."/>
            <person name="Adams K.L."/>
            <person name="Batley J."/>
            <person name="Snowdon R.J."/>
            <person name="Tost J."/>
            <person name="Edwards D."/>
            <person name="Zhou Y."/>
            <person name="Hua W."/>
            <person name="Sharpe A.G."/>
            <person name="Paterson A.H."/>
            <person name="Guan C."/>
            <person name="Wincker P."/>
        </authorList>
    </citation>
    <scope>NUCLEOTIDE SEQUENCE [LARGE SCALE GENOMIC DNA]</scope>
    <source>
        <strain evidence="4">cv. Darmor-bzh</strain>
    </source>
</reference>
<dbReference type="Proteomes" id="UP000028999">
    <property type="component" value="Unassembled WGS sequence"/>
</dbReference>
<evidence type="ECO:0000313" key="2">
    <source>
        <dbReference type="EMBL" id="CAF2049772.1"/>
    </source>
</evidence>
<dbReference type="EMBL" id="LK032038">
    <property type="protein sequence ID" value="CDY13749.1"/>
    <property type="molecule type" value="Genomic_DNA"/>
</dbReference>
<evidence type="ECO:0000256" key="1">
    <source>
        <dbReference type="SAM" id="MobiDB-lite"/>
    </source>
</evidence>
<feature type="region of interest" description="Disordered" evidence="1">
    <location>
        <begin position="1"/>
        <end position="53"/>
    </location>
</feature>
<gene>
    <name evidence="3" type="primary">BnaA09g42510D</name>
    <name evidence="2" type="ORF">DARMORV10_A09P57460.1</name>
    <name evidence="3" type="ORF">GSBRNA2T00078182001</name>
</gene>
<dbReference type="Proteomes" id="UP001295469">
    <property type="component" value="Chromosome A09"/>
</dbReference>
<dbReference type="PaxDb" id="3708-A0A078FLE4"/>